<evidence type="ECO:0000313" key="3">
    <source>
        <dbReference type="Proteomes" id="UP000626092"/>
    </source>
</evidence>
<feature type="signal peptide" evidence="1">
    <location>
        <begin position="1"/>
        <end position="18"/>
    </location>
</feature>
<protein>
    <submittedName>
        <fullName evidence="2">Uncharacterized protein</fullName>
    </submittedName>
</protein>
<evidence type="ECO:0000256" key="1">
    <source>
        <dbReference type="SAM" id="SignalP"/>
    </source>
</evidence>
<accession>A0A834HEE5</accession>
<sequence length="187" mass="19468">MASLLVTNLLLLLVISLATKNRTIPVVGGEATTCFLPIPARQEALVAQLFSATVSVSFKPVVEPSLFEGPLYMDERVPPVQGRVRAAKCQEADKAFQVARTPSAPPSQAIPSAPRLELDSDLVSLGAPSAPRSKAIPSAPPLKVDSILVTLADLPLGGDFVAADPPLSILVAPANPPMEVSPFASNS</sequence>
<evidence type="ECO:0000313" key="2">
    <source>
        <dbReference type="EMBL" id="KAF7146575.1"/>
    </source>
</evidence>
<keyword evidence="1" id="KW-0732">Signal</keyword>
<organism evidence="2 3">
    <name type="scientific">Rhododendron simsii</name>
    <name type="common">Sims's rhododendron</name>
    <dbReference type="NCBI Taxonomy" id="118357"/>
    <lineage>
        <taxon>Eukaryota</taxon>
        <taxon>Viridiplantae</taxon>
        <taxon>Streptophyta</taxon>
        <taxon>Embryophyta</taxon>
        <taxon>Tracheophyta</taxon>
        <taxon>Spermatophyta</taxon>
        <taxon>Magnoliopsida</taxon>
        <taxon>eudicotyledons</taxon>
        <taxon>Gunneridae</taxon>
        <taxon>Pentapetalae</taxon>
        <taxon>asterids</taxon>
        <taxon>Ericales</taxon>
        <taxon>Ericaceae</taxon>
        <taxon>Ericoideae</taxon>
        <taxon>Rhodoreae</taxon>
        <taxon>Rhododendron</taxon>
    </lineage>
</organism>
<feature type="chain" id="PRO_5032910847" evidence="1">
    <location>
        <begin position="19"/>
        <end position="187"/>
    </location>
</feature>
<name>A0A834HEE5_RHOSS</name>
<proteinExistence type="predicted"/>
<gene>
    <name evidence="2" type="ORF">RHSIM_Rhsim04G0233500</name>
</gene>
<reference evidence="2" key="1">
    <citation type="submission" date="2019-11" db="EMBL/GenBank/DDBJ databases">
        <authorList>
            <person name="Liu Y."/>
            <person name="Hou J."/>
            <person name="Li T.-Q."/>
            <person name="Guan C.-H."/>
            <person name="Wu X."/>
            <person name="Wu H.-Z."/>
            <person name="Ling F."/>
            <person name="Zhang R."/>
            <person name="Shi X.-G."/>
            <person name="Ren J.-P."/>
            <person name="Chen E.-F."/>
            <person name="Sun J.-M."/>
        </authorList>
    </citation>
    <scope>NUCLEOTIDE SEQUENCE</scope>
    <source>
        <strain evidence="2">Adult_tree_wgs_1</strain>
        <tissue evidence="2">Leaves</tissue>
    </source>
</reference>
<dbReference type="Proteomes" id="UP000626092">
    <property type="component" value="Unassembled WGS sequence"/>
</dbReference>
<keyword evidence="3" id="KW-1185">Reference proteome</keyword>
<comment type="caution">
    <text evidence="2">The sequence shown here is derived from an EMBL/GenBank/DDBJ whole genome shotgun (WGS) entry which is preliminary data.</text>
</comment>
<dbReference type="EMBL" id="WJXA01000004">
    <property type="protein sequence ID" value="KAF7146575.1"/>
    <property type="molecule type" value="Genomic_DNA"/>
</dbReference>
<dbReference type="AlphaFoldDB" id="A0A834HEE5"/>